<feature type="transmembrane region" description="Helical" evidence="1">
    <location>
        <begin position="6"/>
        <end position="23"/>
    </location>
</feature>
<gene>
    <name evidence="2" type="ORF">CEXT_727811</name>
</gene>
<organism evidence="2 3">
    <name type="scientific">Caerostris extrusa</name>
    <name type="common">Bark spider</name>
    <name type="synonym">Caerostris bankana</name>
    <dbReference type="NCBI Taxonomy" id="172846"/>
    <lineage>
        <taxon>Eukaryota</taxon>
        <taxon>Metazoa</taxon>
        <taxon>Ecdysozoa</taxon>
        <taxon>Arthropoda</taxon>
        <taxon>Chelicerata</taxon>
        <taxon>Arachnida</taxon>
        <taxon>Araneae</taxon>
        <taxon>Araneomorphae</taxon>
        <taxon>Entelegynae</taxon>
        <taxon>Araneoidea</taxon>
        <taxon>Araneidae</taxon>
        <taxon>Caerostris</taxon>
    </lineage>
</organism>
<protein>
    <submittedName>
        <fullName evidence="2">Uncharacterized protein</fullName>
    </submittedName>
</protein>
<dbReference type="EMBL" id="BPLR01000366">
    <property type="protein sequence ID" value="GIY94208.1"/>
    <property type="molecule type" value="Genomic_DNA"/>
</dbReference>
<evidence type="ECO:0000313" key="2">
    <source>
        <dbReference type="EMBL" id="GIY94208.1"/>
    </source>
</evidence>
<accession>A0AAV4XID3</accession>
<evidence type="ECO:0000256" key="1">
    <source>
        <dbReference type="SAM" id="Phobius"/>
    </source>
</evidence>
<keyword evidence="1" id="KW-1133">Transmembrane helix</keyword>
<evidence type="ECO:0000313" key="3">
    <source>
        <dbReference type="Proteomes" id="UP001054945"/>
    </source>
</evidence>
<keyword evidence="3" id="KW-1185">Reference proteome</keyword>
<comment type="caution">
    <text evidence="2">The sequence shown here is derived from an EMBL/GenBank/DDBJ whole genome shotgun (WGS) entry which is preliminary data.</text>
</comment>
<keyword evidence="1" id="KW-0812">Transmembrane</keyword>
<sequence length="80" mass="9004">MFFEVVVCAFIGIVAVLAILTLWRKKHSRFVPDNKHSVFQVLVDAMDSILFVTSERRTPCISDVTGVPTPISFQWGIHGK</sequence>
<reference evidence="2 3" key="1">
    <citation type="submission" date="2021-06" db="EMBL/GenBank/DDBJ databases">
        <title>Caerostris extrusa draft genome.</title>
        <authorList>
            <person name="Kono N."/>
            <person name="Arakawa K."/>
        </authorList>
    </citation>
    <scope>NUCLEOTIDE SEQUENCE [LARGE SCALE GENOMIC DNA]</scope>
</reference>
<proteinExistence type="predicted"/>
<dbReference type="Proteomes" id="UP001054945">
    <property type="component" value="Unassembled WGS sequence"/>
</dbReference>
<dbReference type="AlphaFoldDB" id="A0AAV4XID3"/>
<keyword evidence="1" id="KW-0472">Membrane</keyword>
<name>A0AAV4XID3_CAEEX</name>